<dbReference type="PANTHER" id="PTHR36617:SF5">
    <property type="entry name" value="OS05G0421675 PROTEIN"/>
    <property type="match status" value="1"/>
</dbReference>
<feature type="signal peptide" evidence="1">
    <location>
        <begin position="1"/>
        <end position="16"/>
    </location>
</feature>
<dbReference type="EMBL" id="LXQA010006944">
    <property type="protein sequence ID" value="MCH84514.1"/>
    <property type="molecule type" value="Genomic_DNA"/>
</dbReference>
<protein>
    <submittedName>
        <fullName evidence="2">Uncharacterized protein</fullName>
    </submittedName>
</protein>
<sequence>MCVMLAMRWLGGEVLCLRFSRLFGLAIDKNILVTDMHRIGWGVGGDGLRWRRCLLAREEELLKQYCAALDHFILQVVPTEVTAHKEVIWNKIAPLKALWIKILHWISVFGPLPNIIEEHALQFANFFLFRKDVDLVYT</sequence>
<dbReference type="AlphaFoldDB" id="A0A392MDZ9"/>
<gene>
    <name evidence="2" type="ORF">A2U01_0005346</name>
</gene>
<name>A0A392MDZ9_9FABA</name>
<reference evidence="2 3" key="1">
    <citation type="journal article" date="2018" name="Front. Plant Sci.">
        <title>Red Clover (Trifolium pratense) and Zigzag Clover (T. medium) - A Picture of Genomic Similarities and Differences.</title>
        <authorList>
            <person name="Dluhosova J."/>
            <person name="Istvanek J."/>
            <person name="Nedelnik J."/>
            <person name="Repkova J."/>
        </authorList>
    </citation>
    <scope>NUCLEOTIDE SEQUENCE [LARGE SCALE GENOMIC DNA]</scope>
    <source>
        <strain evidence="3">cv. 10/8</strain>
        <tissue evidence="2">Leaf</tissue>
    </source>
</reference>
<dbReference type="PANTHER" id="PTHR36617">
    <property type="entry name" value="PROTEIN, PUTATIVE-RELATED"/>
    <property type="match status" value="1"/>
</dbReference>
<dbReference type="Proteomes" id="UP000265520">
    <property type="component" value="Unassembled WGS sequence"/>
</dbReference>
<organism evidence="2 3">
    <name type="scientific">Trifolium medium</name>
    <dbReference type="NCBI Taxonomy" id="97028"/>
    <lineage>
        <taxon>Eukaryota</taxon>
        <taxon>Viridiplantae</taxon>
        <taxon>Streptophyta</taxon>
        <taxon>Embryophyta</taxon>
        <taxon>Tracheophyta</taxon>
        <taxon>Spermatophyta</taxon>
        <taxon>Magnoliopsida</taxon>
        <taxon>eudicotyledons</taxon>
        <taxon>Gunneridae</taxon>
        <taxon>Pentapetalae</taxon>
        <taxon>rosids</taxon>
        <taxon>fabids</taxon>
        <taxon>Fabales</taxon>
        <taxon>Fabaceae</taxon>
        <taxon>Papilionoideae</taxon>
        <taxon>50 kb inversion clade</taxon>
        <taxon>NPAAA clade</taxon>
        <taxon>Hologalegina</taxon>
        <taxon>IRL clade</taxon>
        <taxon>Trifolieae</taxon>
        <taxon>Trifolium</taxon>
    </lineage>
</organism>
<keyword evidence="3" id="KW-1185">Reference proteome</keyword>
<evidence type="ECO:0000313" key="2">
    <source>
        <dbReference type="EMBL" id="MCH84514.1"/>
    </source>
</evidence>
<accession>A0A392MDZ9</accession>
<keyword evidence="1" id="KW-0732">Signal</keyword>
<evidence type="ECO:0000313" key="3">
    <source>
        <dbReference type="Proteomes" id="UP000265520"/>
    </source>
</evidence>
<feature type="chain" id="PRO_5017249556" evidence="1">
    <location>
        <begin position="17"/>
        <end position="138"/>
    </location>
</feature>
<evidence type="ECO:0000256" key="1">
    <source>
        <dbReference type="SAM" id="SignalP"/>
    </source>
</evidence>
<comment type="caution">
    <text evidence="2">The sequence shown here is derived from an EMBL/GenBank/DDBJ whole genome shotgun (WGS) entry which is preliminary data.</text>
</comment>
<proteinExistence type="predicted"/>